<protein>
    <submittedName>
        <fullName evidence="1">Uncharacterized protein</fullName>
    </submittedName>
</protein>
<evidence type="ECO:0000313" key="1">
    <source>
        <dbReference type="EMBL" id="PRY66647.1"/>
    </source>
</evidence>
<gene>
    <name evidence="1" type="ORF">B0H98_101642</name>
</gene>
<dbReference type="AlphaFoldDB" id="A0A2T0V947"/>
<sequence length="38" mass="4470">MNIHHRMFHQQDLLLSTPKEKACTSPLLFGPSIFVLRY</sequence>
<keyword evidence="2" id="KW-1185">Reference proteome</keyword>
<accession>A0A2T0V947</accession>
<dbReference type="EMBL" id="PVTK01000001">
    <property type="protein sequence ID" value="PRY66647.1"/>
    <property type="molecule type" value="Genomic_DNA"/>
</dbReference>
<organism evidence="1 2">
    <name type="scientific">Vreelandella songnenensis</name>
    <dbReference type="NCBI Taxonomy" id="1176243"/>
    <lineage>
        <taxon>Bacteria</taxon>
        <taxon>Pseudomonadati</taxon>
        <taxon>Pseudomonadota</taxon>
        <taxon>Gammaproteobacteria</taxon>
        <taxon>Oceanospirillales</taxon>
        <taxon>Halomonadaceae</taxon>
        <taxon>Vreelandella</taxon>
    </lineage>
</organism>
<name>A0A2T0V947_9GAMM</name>
<proteinExistence type="predicted"/>
<reference evidence="1 2" key="1">
    <citation type="submission" date="2018-03" db="EMBL/GenBank/DDBJ databases">
        <title>Genomic Encyclopedia of Type Strains, Phase III (KMG-III): the genomes of soil and plant-associated and newly described type strains.</title>
        <authorList>
            <person name="Whitman W."/>
        </authorList>
    </citation>
    <scope>NUCLEOTIDE SEQUENCE [LARGE SCALE GENOMIC DNA]</scope>
    <source>
        <strain evidence="1 2">CGMCC 1.12152</strain>
    </source>
</reference>
<dbReference type="Proteomes" id="UP000237647">
    <property type="component" value="Unassembled WGS sequence"/>
</dbReference>
<comment type="caution">
    <text evidence="1">The sequence shown here is derived from an EMBL/GenBank/DDBJ whole genome shotgun (WGS) entry which is preliminary data.</text>
</comment>
<evidence type="ECO:0000313" key="2">
    <source>
        <dbReference type="Proteomes" id="UP000237647"/>
    </source>
</evidence>